<gene>
    <name evidence="6" type="ORF">L248_0587</name>
</gene>
<dbReference type="Pfam" id="PF13604">
    <property type="entry name" value="AAA_30"/>
    <property type="match status" value="1"/>
</dbReference>
<dbReference type="InterPro" id="IPR029493">
    <property type="entry name" value="RecD2-like_HHH"/>
</dbReference>
<dbReference type="Gene3D" id="3.40.50.300">
    <property type="entry name" value="P-loop containing nucleotide triphosphate hydrolases"/>
    <property type="match status" value="2"/>
</dbReference>
<keyword evidence="2" id="KW-0067">ATP-binding</keyword>
<evidence type="ECO:0000259" key="5">
    <source>
        <dbReference type="Pfam" id="PF14490"/>
    </source>
</evidence>
<dbReference type="InterPro" id="IPR050534">
    <property type="entry name" value="Coronavir_polyprotein_1ab"/>
</dbReference>
<dbReference type="Proteomes" id="UP000030647">
    <property type="component" value="Unassembled WGS sequence"/>
</dbReference>
<evidence type="ECO:0000259" key="4">
    <source>
        <dbReference type="Pfam" id="PF13538"/>
    </source>
</evidence>
<feature type="domain" description="ATP-dependent RecD2 DNA helicase-like helix-hairpin-helix" evidence="5">
    <location>
        <begin position="177"/>
        <end position="252"/>
    </location>
</feature>
<feature type="region of interest" description="Disordered" evidence="3">
    <location>
        <begin position="812"/>
        <end position="869"/>
    </location>
</feature>
<keyword evidence="7" id="KW-1185">Reference proteome</keyword>
<feature type="compositionally biased region" description="Basic and acidic residues" evidence="3">
    <location>
        <begin position="907"/>
        <end position="929"/>
    </location>
</feature>
<proteinExistence type="predicted"/>
<evidence type="ECO:0000256" key="3">
    <source>
        <dbReference type="SAM" id="MobiDB-lite"/>
    </source>
</evidence>
<dbReference type="SUPFAM" id="SSF52540">
    <property type="entry name" value="P-loop containing nucleoside triphosphate hydrolases"/>
    <property type="match status" value="1"/>
</dbReference>
<protein>
    <submittedName>
        <fullName evidence="6">Uncharacterized protein</fullName>
    </submittedName>
</protein>
<evidence type="ECO:0000256" key="2">
    <source>
        <dbReference type="ARBA" id="ARBA00022840"/>
    </source>
</evidence>
<organism evidence="6 7">
    <name type="scientific">Schleiferilactobacillus shenzhenensis LY-73</name>
    <dbReference type="NCBI Taxonomy" id="1231336"/>
    <lineage>
        <taxon>Bacteria</taxon>
        <taxon>Bacillati</taxon>
        <taxon>Bacillota</taxon>
        <taxon>Bacilli</taxon>
        <taxon>Lactobacillales</taxon>
        <taxon>Lactobacillaceae</taxon>
        <taxon>Schleiferilactobacillus</taxon>
    </lineage>
</organism>
<dbReference type="InterPro" id="IPR027785">
    <property type="entry name" value="UvrD-like_helicase_C"/>
</dbReference>
<dbReference type="Gene3D" id="1.10.10.2220">
    <property type="match status" value="1"/>
</dbReference>
<dbReference type="Gene3D" id="2.30.30.940">
    <property type="match status" value="1"/>
</dbReference>
<evidence type="ECO:0000313" key="6">
    <source>
        <dbReference type="EMBL" id="ERL64810.1"/>
    </source>
</evidence>
<keyword evidence="1" id="KW-0547">Nucleotide-binding</keyword>
<dbReference type="Pfam" id="PF14490">
    <property type="entry name" value="HHH_RecD2"/>
    <property type="match status" value="1"/>
</dbReference>
<dbReference type="STRING" id="1231336.L248_0587"/>
<feature type="compositionally biased region" description="Polar residues" evidence="3">
    <location>
        <begin position="940"/>
        <end position="950"/>
    </location>
</feature>
<dbReference type="PANTHER" id="PTHR43788:SF6">
    <property type="entry name" value="DNA HELICASE B"/>
    <property type="match status" value="1"/>
</dbReference>
<evidence type="ECO:0000256" key="1">
    <source>
        <dbReference type="ARBA" id="ARBA00022741"/>
    </source>
</evidence>
<dbReference type="eggNOG" id="COG0507">
    <property type="taxonomic scope" value="Bacteria"/>
</dbReference>
<name>U4TN34_9LACO</name>
<reference evidence="7" key="1">
    <citation type="journal article" date="2013" name="Genome Announc.">
        <title>Whole-Genome Sequencing of Lactobacillus shenzhenensis Strain LY-73T.</title>
        <authorList>
            <person name="Lin Z."/>
            <person name="Liu Z."/>
            <person name="Yang R."/>
            <person name="Zou Y."/>
            <person name="Wan D."/>
            <person name="Chen J."/>
            <person name="Guo M."/>
            <person name="Zhao J."/>
            <person name="Fang C."/>
            <person name="Yang R."/>
            <person name="Liu F."/>
        </authorList>
    </citation>
    <scope>NUCLEOTIDE SEQUENCE [LARGE SCALE GENOMIC DNA]</scope>
    <source>
        <strain evidence="7">LY-73</strain>
    </source>
</reference>
<feature type="compositionally biased region" description="Acidic residues" evidence="3">
    <location>
        <begin position="657"/>
        <end position="667"/>
    </location>
</feature>
<dbReference type="Pfam" id="PF13538">
    <property type="entry name" value="UvrD_C_2"/>
    <property type="match status" value="1"/>
</dbReference>
<feature type="region of interest" description="Disordered" evidence="3">
    <location>
        <begin position="647"/>
        <end position="674"/>
    </location>
</feature>
<feature type="domain" description="UvrD-like helicase C-terminal" evidence="4">
    <location>
        <begin position="717"/>
        <end position="761"/>
    </location>
</feature>
<dbReference type="PANTHER" id="PTHR43788">
    <property type="entry name" value="DNA2/NAM7 HELICASE FAMILY MEMBER"/>
    <property type="match status" value="1"/>
</dbReference>
<dbReference type="AlphaFoldDB" id="U4TN34"/>
<feature type="compositionally biased region" description="Basic and acidic residues" evidence="3">
    <location>
        <begin position="840"/>
        <end position="856"/>
    </location>
</feature>
<dbReference type="CDD" id="cd18809">
    <property type="entry name" value="SF1_C_RecD"/>
    <property type="match status" value="1"/>
</dbReference>
<dbReference type="GO" id="GO:0003678">
    <property type="term" value="F:DNA helicase activity"/>
    <property type="evidence" value="ECO:0007669"/>
    <property type="project" value="UniProtKB-ARBA"/>
</dbReference>
<dbReference type="GO" id="GO:0005524">
    <property type="term" value="F:ATP binding"/>
    <property type="evidence" value="ECO:0007669"/>
    <property type="project" value="UniProtKB-KW"/>
</dbReference>
<dbReference type="InterPro" id="IPR027417">
    <property type="entry name" value="P-loop_NTPase"/>
</dbReference>
<sequence>MTFMAYEDQHLFTHVPVRVDRQLFAAPDSDYKVYGMKVTDPNYDIPLDSFGGISVSGEMANFEDGSVLDMDLVYDENASRKFNRPSFTVHAIHYGLPKDAEGQWHFLAQITRKSKSMYEKLSDALPPTAMVLDMIVDEELTPGQVKGIGAVTLTKLHDRIKKSKDLGILMGEYGEDLTPIAYQRIYDHFLDAKRAIHAINKNPYIIIAVGGIGFQTADKFALARGVKKDDPDRIKFGMHFAFESKVLNSAHTFASLDWFTKTCTEMLDIEPEVLAPQLDPETALKNDFIVNVDQPTGKKTITTSLMFLKEADIYRIIGIAEHTPWPILPKSQLDQAIADFQRINHVVLNHEQIAFLHSANVNGITILNGSAGTGKTWIVKVFVDIMRRNKVDFSLLAPTGRAAKVLQAYTQAPAKTIHSRLRLLPGFETKPYRRFSSNRGTFGDQGFVVVDESSMVTEDLAWELVRAVDYNEQHLIFVGDAFQLPAIGPGNFLNDLATAKQVTTVTLTHVYRQGEKSGILDLATRVRELAPMPFYRTQETYVNGALKMYNRNDAQGIADTLVQRYRELWEAHDRNTDTIMLCVNQNRGALGQRTLNRRIQTFVTPPQPGEAEYVSPVLDQDTGDKDVIRLNDKVMILKNDGSAELVDPETWQRIPDTDPDDDIDSDDSTPSYETTAVTNGDLGRVAHIDTKHRYMVVQVEDEYVYFAFAGLLQKLALAYAVTVYKAQGGQADHVLLGFGAGGWMVDAQSFYTALTRAKETVDCYADFGMLRAKLKVVPRDKRHDLLGNFLSGRLNPDTYALMTADELRKALDPKAKQEELPVPQKADEDETGEAGAKQSAEGDRHGEQPRPSDQNKKARRKKAVLEDPDAILNRAKAKWAAENRFPIQPELDAVLERVARARKALRERKAAVSDNVRKTPEVKQEEKQQTKKKRQPTQPAPDSSRYTPAQQKIVDGQDPLLAEFRRMFGHDYK</sequence>
<dbReference type="EMBL" id="KI271592">
    <property type="protein sequence ID" value="ERL64810.1"/>
    <property type="molecule type" value="Genomic_DNA"/>
</dbReference>
<accession>U4TN34</accession>
<evidence type="ECO:0000313" key="7">
    <source>
        <dbReference type="Proteomes" id="UP000030647"/>
    </source>
</evidence>
<feature type="region of interest" description="Disordered" evidence="3">
    <location>
        <begin position="906"/>
        <end position="958"/>
    </location>
</feature>
<dbReference type="CDD" id="cd17933">
    <property type="entry name" value="DEXSc_RecD-like"/>
    <property type="match status" value="1"/>
</dbReference>
<dbReference type="HOGENOM" id="CLU_007524_0_3_9"/>